<dbReference type="OrthoDB" id="7653at10239"/>
<dbReference type="EMBL" id="KM044272">
    <property type="protein sequence ID" value="AIF71774.1"/>
    <property type="molecule type" value="Genomic_DNA"/>
</dbReference>
<keyword evidence="2" id="KW-1185">Reference proteome</keyword>
<reference evidence="1 2" key="1">
    <citation type="journal article" date="2014" name="PLoS ONE">
        <title>Genomic, Proteomic, Morphological, and Phylogenetic Analyses of vB_EcoP_SU10, a Podoviridae Phage with C3 Morphology.</title>
        <authorList>
            <person name="Mirzaei M.K."/>
            <person name="Eriksson H."/>
            <person name="Kasuga K."/>
            <person name="Haggard-Ljungquist E."/>
            <person name="Nilsson A.S."/>
        </authorList>
    </citation>
    <scope>NUCLEOTIDE SEQUENCE [LARGE SCALE GENOMIC DNA]</scope>
</reference>
<dbReference type="Proteomes" id="UP000031602">
    <property type="component" value="Segment"/>
</dbReference>
<dbReference type="GeneID" id="24725223"/>
<proteinExistence type="predicted"/>
<evidence type="ECO:0008006" key="3">
    <source>
        <dbReference type="Google" id="ProtNLM"/>
    </source>
</evidence>
<gene>
    <name evidence="1" type="ORF">SU10_021</name>
</gene>
<organism evidence="1 2">
    <name type="scientific">Escherichia phage vB_EcoP_SU10</name>
    <dbReference type="NCBI Taxonomy" id="1519788"/>
    <lineage>
        <taxon>Viruses</taxon>
        <taxon>Duplodnaviria</taxon>
        <taxon>Heunggongvirae</taxon>
        <taxon>Uroviricota</taxon>
        <taxon>Caudoviricetes</taxon>
        <taxon>Mktvariviridae</taxon>
        <taxon>Gordonclarkvirinae</taxon>
        <taxon>Kuravirus</taxon>
        <taxon>Kuravirus CHD5UKE1</taxon>
        <taxon>Kuravirus SU10</taxon>
    </lineage>
</organism>
<name>A0A0B4N238_9CAUD</name>
<dbReference type="RefSeq" id="YP_009152872.1">
    <property type="nucleotide sequence ID" value="NC_027395.1"/>
</dbReference>
<dbReference type="KEGG" id="vg:24725223"/>
<evidence type="ECO:0000313" key="1">
    <source>
        <dbReference type="EMBL" id="AIF71774.1"/>
    </source>
</evidence>
<protein>
    <recommendedName>
        <fullName evidence="3">DNA injection protein</fullName>
    </recommendedName>
</protein>
<sequence length="350" mass="35914">MSLFGKSASSKTTVAPSSQVDALLKQIVANAQNMQNNDPGFISQQLAGFNGNQQGALNNLAASTTQKKLDDMYTPRTQQGLDQLNALAQQYQNIVNGGGVTAEGVNNFSKGLNNSALAQATIKAASNISLGNGSDSGSLRRAAAQGAALNGANTNLSRTISGKNMGVSALQQDQNFQRGLLGAQSGLAGQNLNLGAQGVQATQQAIQNQLMAGNLQQQQAQAQADINWQNAIGSQQYGWNQLNNQLNVLNSVSPMAGYTIKNAAPGVNTGQQLLGAGITGLGIAGRMGAFSPNQQTQNAWSSYNNSGGQSGMAGPMIGGSNLSQQRGQSNWLSTAGSNILGGVLGAFGAN</sequence>
<accession>A0A0B4N238</accession>
<evidence type="ECO:0000313" key="2">
    <source>
        <dbReference type="Proteomes" id="UP000031602"/>
    </source>
</evidence>